<feature type="transmembrane region" description="Helical" evidence="14">
    <location>
        <begin position="231"/>
        <end position="253"/>
    </location>
</feature>
<dbReference type="InterPro" id="IPR038377">
    <property type="entry name" value="Na/Glc_symporter_sf"/>
</dbReference>
<feature type="transmembrane region" description="Helical" evidence="14">
    <location>
        <begin position="155"/>
        <end position="178"/>
    </location>
</feature>
<dbReference type="InterPro" id="IPR001734">
    <property type="entry name" value="Na/solute_symporter"/>
</dbReference>
<keyword evidence="9" id="KW-0406">Ion transport</keyword>
<dbReference type="PROSITE" id="PS50283">
    <property type="entry name" value="NA_SOLUT_SYMP_3"/>
    <property type="match status" value="1"/>
</dbReference>
<feature type="transmembrane region" description="Helical" evidence="14">
    <location>
        <begin position="453"/>
        <end position="474"/>
    </location>
</feature>
<dbReference type="Gene3D" id="1.20.1730.10">
    <property type="entry name" value="Sodium/glucose cotransporter"/>
    <property type="match status" value="1"/>
</dbReference>
<feature type="transmembrane region" description="Helical" evidence="14">
    <location>
        <begin position="399"/>
        <end position="418"/>
    </location>
</feature>
<evidence type="ECO:0000256" key="11">
    <source>
        <dbReference type="ARBA" id="ARBA00023201"/>
    </source>
</evidence>
<feature type="transmembrane region" description="Helical" evidence="14">
    <location>
        <begin position="424"/>
        <end position="446"/>
    </location>
</feature>
<evidence type="ECO:0000256" key="3">
    <source>
        <dbReference type="ARBA" id="ARBA00022448"/>
    </source>
</evidence>
<evidence type="ECO:0000256" key="7">
    <source>
        <dbReference type="ARBA" id="ARBA00022989"/>
    </source>
</evidence>
<feature type="transmembrane region" description="Helical" evidence="14">
    <location>
        <begin position="82"/>
        <end position="100"/>
    </location>
</feature>
<evidence type="ECO:0000256" key="14">
    <source>
        <dbReference type="SAM" id="Phobius"/>
    </source>
</evidence>
<keyword evidence="11" id="KW-0739">Sodium transport</keyword>
<dbReference type="GO" id="GO:0015293">
    <property type="term" value="F:symporter activity"/>
    <property type="evidence" value="ECO:0007669"/>
    <property type="project" value="UniProtKB-KW"/>
</dbReference>
<feature type="transmembrane region" description="Helical" evidence="14">
    <location>
        <begin position="315"/>
        <end position="339"/>
    </location>
</feature>
<dbReference type="EMBL" id="PFAQ01000058">
    <property type="protein sequence ID" value="PIT94312.1"/>
    <property type="molecule type" value="Genomic_DNA"/>
</dbReference>
<keyword evidence="4" id="KW-1003">Cell membrane</keyword>
<feature type="transmembrane region" description="Helical" evidence="14">
    <location>
        <begin position="130"/>
        <end position="149"/>
    </location>
</feature>
<protein>
    <recommendedName>
        <fullName evidence="17">Sodium:solute symporter</fullName>
    </recommendedName>
</protein>
<keyword evidence="10 14" id="KW-0472">Membrane</keyword>
<keyword evidence="8" id="KW-0915">Sodium</keyword>
<evidence type="ECO:0000256" key="5">
    <source>
        <dbReference type="ARBA" id="ARBA00022692"/>
    </source>
</evidence>
<evidence type="ECO:0000256" key="10">
    <source>
        <dbReference type="ARBA" id="ARBA00023136"/>
    </source>
</evidence>
<feature type="transmembrane region" description="Helical" evidence="14">
    <location>
        <begin position="12"/>
        <end position="31"/>
    </location>
</feature>
<evidence type="ECO:0000313" key="15">
    <source>
        <dbReference type="EMBL" id="PIT94312.1"/>
    </source>
</evidence>
<organism evidence="15 16">
    <name type="scientific">Candidatus Falkowbacteria bacterium CG10_big_fil_rev_8_21_14_0_10_39_9</name>
    <dbReference type="NCBI Taxonomy" id="1974566"/>
    <lineage>
        <taxon>Bacteria</taxon>
        <taxon>Candidatus Falkowiibacteriota</taxon>
    </lineage>
</organism>
<keyword evidence="3" id="KW-0813">Transport</keyword>
<evidence type="ECO:0000313" key="16">
    <source>
        <dbReference type="Proteomes" id="UP000228900"/>
    </source>
</evidence>
<dbReference type="PANTHER" id="PTHR48086:SF3">
    <property type="entry name" value="SODIUM_PROLINE SYMPORTER"/>
    <property type="match status" value="1"/>
</dbReference>
<evidence type="ECO:0000256" key="2">
    <source>
        <dbReference type="ARBA" id="ARBA00006434"/>
    </source>
</evidence>
<evidence type="ECO:0000256" key="8">
    <source>
        <dbReference type="ARBA" id="ARBA00023053"/>
    </source>
</evidence>
<dbReference type="InterPro" id="IPR050277">
    <property type="entry name" value="Sodium:Solute_Symporter"/>
</dbReference>
<feature type="transmembrane region" description="Helical" evidence="14">
    <location>
        <begin position="51"/>
        <end position="76"/>
    </location>
</feature>
<dbReference type="GO" id="GO:0006814">
    <property type="term" value="P:sodium ion transport"/>
    <property type="evidence" value="ECO:0007669"/>
    <property type="project" value="UniProtKB-KW"/>
</dbReference>
<comment type="subcellular location">
    <subcellularLocation>
        <location evidence="1">Cell membrane</location>
        <topology evidence="1">Multi-pass membrane protein</topology>
    </subcellularLocation>
</comment>
<feature type="transmembrane region" description="Helical" evidence="14">
    <location>
        <begin position="190"/>
        <end position="211"/>
    </location>
</feature>
<comment type="catalytic activity">
    <reaction evidence="12">
        <text>L-proline(in) + Na(+)(in) = L-proline(out) + Na(+)(out)</text>
        <dbReference type="Rhea" id="RHEA:28967"/>
        <dbReference type="ChEBI" id="CHEBI:29101"/>
        <dbReference type="ChEBI" id="CHEBI:60039"/>
    </reaction>
</comment>
<sequence>MGQLLTLTASQGYLLLAVYGVFMIAITYFFARWKRYRSIQGFLVAGRDVKWWLGATSIASSWIWAPALFVSVQFAYQQGLPGIFWFTFPNIIALLIYIWLAPKIREKMPYGYTLPQYIKHRLQSEKVHKIYLFPYFFYQLMAVAVQLFAGGGLVSLLTGIPFINAMLIMAVIVLIYSFISGLESSIVTDFVQFILIVVGVAVVVPWTISMAGGWSTINAGLGGVSGNFRNIFDPGVAFSFGIVTAIGLIAGAISDQQYWQRAFAIKKENLVKSFAFGAVMFGIIPVALSSLGFLAANTSLGISLPQGVDVSMIGIATVSQFLPIGALALFAVMLLSALFSTLDSGLNATSSLYVTDVMKFTDKEKEIMKKVDEGNSLSVDEEAIHKQLDNRGVRGSRKAMFGIAALGFLVALGANYIPGFGLKHLWWIFNTIAACVVVPTILSLYWSRLDARGVFWGVLTAFVIGVPLFIYGNIIDKPVWIVGASLFIIAVSTAFCLAMPKKIGEVIRI</sequence>
<evidence type="ECO:0008006" key="17">
    <source>
        <dbReference type="Google" id="ProtNLM"/>
    </source>
</evidence>
<reference evidence="16" key="1">
    <citation type="submission" date="2017-09" db="EMBL/GenBank/DDBJ databases">
        <title>Depth-based differentiation of microbial function through sediment-hosted aquifers and enrichment of novel symbionts in the deep terrestrial subsurface.</title>
        <authorList>
            <person name="Probst A.J."/>
            <person name="Ladd B."/>
            <person name="Jarett J.K."/>
            <person name="Geller-Mcgrath D.E."/>
            <person name="Sieber C.M.K."/>
            <person name="Emerson J.B."/>
            <person name="Anantharaman K."/>
            <person name="Thomas B.C."/>
            <person name="Malmstrom R."/>
            <person name="Stieglmeier M."/>
            <person name="Klingl A."/>
            <person name="Woyke T."/>
            <person name="Ryan C.M."/>
            <person name="Banfield J.F."/>
        </authorList>
    </citation>
    <scope>NUCLEOTIDE SEQUENCE [LARGE SCALE GENOMIC DNA]</scope>
</reference>
<evidence type="ECO:0000256" key="13">
    <source>
        <dbReference type="RuleBase" id="RU362091"/>
    </source>
</evidence>
<dbReference type="AlphaFoldDB" id="A0A2M6WNH4"/>
<dbReference type="PANTHER" id="PTHR48086">
    <property type="entry name" value="SODIUM/PROLINE SYMPORTER-RELATED"/>
    <property type="match status" value="1"/>
</dbReference>
<evidence type="ECO:0000256" key="6">
    <source>
        <dbReference type="ARBA" id="ARBA00022847"/>
    </source>
</evidence>
<name>A0A2M6WNH4_9BACT</name>
<feature type="transmembrane region" description="Helical" evidence="14">
    <location>
        <begin position="480"/>
        <end position="499"/>
    </location>
</feature>
<dbReference type="GO" id="GO:0005886">
    <property type="term" value="C:plasma membrane"/>
    <property type="evidence" value="ECO:0007669"/>
    <property type="project" value="UniProtKB-SubCell"/>
</dbReference>
<evidence type="ECO:0000256" key="4">
    <source>
        <dbReference type="ARBA" id="ARBA00022475"/>
    </source>
</evidence>
<dbReference type="Pfam" id="PF00474">
    <property type="entry name" value="SSF"/>
    <property type="match status" value="1"/>
</dbReference>
<gene>
    <name evidence="15" type="ORF">COT98_04345</name>
</gene>
<keyword evidence="6" id="KW-0769">Symport</keyword>
<keyword evidence="7 14" id="KW-1133">Transmembrane helix</keyword>
<feature type="transmembrane region" description="Helical" evidence="14">
    <location>
        <begin position="274"/>
        <end position="295"/>
    </location>
</feature>
<keyword evidence="5 14" id="KW-0812">Transmembrane</keyword>
<accession>A0A2M6WNH4</accession>
<evidence type="ECO:0000256" key="9">
    <source>
        <dbReference type="ARBA" id="ARBA00023065"/>
    </source>
</evidence>
<proteinExistence type="inferred from homology"/>
<evidence type="ECO:0000256" key="12">
    <source>
        <dbReference type="ARBA" id="ARBA00033708"/>
    </source>
</evidence>
<dbReference type="Proteomes" id="UP000228900">
    <property type="component" value="Unassembled WGS sequence"/>
</dbReference>
<comment type="similarity">
    <text evidence="2 13">Belongs to the sodium:solute symporter (SSF) (TC 2.A.21) family.</text>
</comment>
<comment type="caution">
    <text evidence="15">The sequence shown here is derived from an EMBL/GenBank/DDBJ whole genome shotgun (WGS) entry which is preliminary data.</text>
</comment>
<evidence type="ECO:0000256" key="1">
    <source>
        <dbReference type="ARBA" id="ARBA00004651"/>
    </source>
</evidence>